<evidence type="ECO:0000256" key="1">
    <source>
        <dbReference type="SAM" id="SignalP"/>
    </source>
</evidence>
<evidence type="ECO:0000313" key="4">
    <source>
        <dbReference type="Proteomes" id="UP000660885"/>
    </source>
</evidence>
<evidence type="ECO:0000259" key="2">
    <source>
        <dbReference type="Pfam" id="PF00753"/>
    </source>
</evidence>
<reference evidence="3 4" key="1">
    <citation type="submission" date="2021-01" db="EMBL/GenBank/DDBJ databases">
        <title>Belnapia mucosa sp. nov. and Belnapia arida sp. nov., isolated from the Tabernas Desert (Almeria, Spain).</title>
        <authorList>
            <person name="Molina-Menor E."/>
            <person name="Vidal-Verdu A."/>
            <person name="Calonge A."/>
            <person name="Satari L."/>
            <person name="Pereto J."/>
            <person name="Porcar M."/>
        </authorList>
    </citation>
    <scope>NUCLEOTIDE SEQUENCE [LARGE SCALE GENOMIC DNA]</scope>
    <source>
        <strain evidence="3 4">T18</strain>
    </source>
</reference>
<dbReference type="RefSeq" id="WP_202834781.1">
    <property type="nucleotide sequence ID" value="NZ_JAETWB010000030.1"/>
</dbReference>
<comment type="caution">
    <text evidence="3">The sequence shown here is derived from an EMBL/GenBank/DDBJ whole genome shotgun (WGS) entry which is preliminary data.</text>
</comment>
<name>A0ABS1UE73_9PROT</name>
<feature type="chain" id="PRO_5046267548" evidence="1">
    <location>
        <begin position="23"/>
        <end position="379"/>
    </location>
</feature>
<dbReference type="EMBL" id="JAETWB010000030">
    <property type="protein sequence ID" value="MBL6081566.1"/>
    <property type="molecule type" value="Genomic_DNA"/>
</dbReference>
<organism evidence="3 4">
    <name type="scientific">Belnapia arida</name>
    <dbReference type="NCBI Taxonomy" id="2804533"/>
    <lineage>
        <taxon>Bacteria</taxon>
        <taxon>Pseudomonadati</taxon>
        <taxon>Pseudomonadota</taxon>
        <taxon>Alphaproteobacteria</taxon>
        <taxon>Acetobacterales</taxon>
        <taxon>Roseomonadaceae</taxon>
        <taxon>Belnapia</taxon>
    </lineage>
</organism>
<gene>
    <name evidence="3" type="ORF">JMJ56_26605</name>
</gene>
<keyword evidence="1" id="KW-0732">Signal</keyword>
<dbReference type="Gene3D" id="3.60.15.10">
    <property type="entry name" value="Ribonuclease Z/Hydroxyacylglutathione hydrolase-like"/>
    <property type="match status" value="1"/>
</dbReference>
<dbReference type="CDD" id="cd07713">
    <property type="entry name" value="DHPS-like_MBL-fold"/>
    <property type="match status" value="1"/>
</dbReference>
<dbReference type="Proteomes" id="UP000660885">
    <property type="component" value="Unassembled WGS sequence"/>
</dbReference>
<feature type="domain" description="Metallo-beta-lactamase" evidence="2">
    <location>
        <begin position="103"/>
        <end position="157"/>
    </location>
</feature>
<dbReference type="InterPro" id="IPR052926">
    <property type="entry name" value="Metallo-beta-lactamase_dom"/>
</dbReference>
<dbReference type="InterPro" id="IPR036866">
    <property type="entry name" value="RibonucZ/Hydroxyglut_hydro"/>
</dbReference>
<dbReference type="InterPro" id="IPR001279">
    <property type="entry name" value="Metallo-B-lactamas"/>
</dbReference>
<dbReference type="Pfam" id="PF00753">
    <property type="entry name" value="Lactamase_B"/>
    <property type="match status" value="1"/>
</dbReference>
<accession>A0ABS1UE73</accession>
<protein>
    <submittedName>
        <fullName evidence="3">MBL fold metallo-hydrolase</fullName>
    </submittedName>
</protein>
<evidence type="ECO:0000313" key="3">
    <source>
        <dbReference type="EMBL" id="MBL6081566.1"/>
    </source>
</evidence>
<feature type="signal peptide" evidence="1">
    <location>
        <begin position="1"/>
        <end position="22"/>
    </location>
</feature>
<proteinExistence type="predicted"/>
<keyword evidence="4" id="KW-1185">Reference proteome</keyword>
<sequence length="379" mass="41483">MYPAFGRRRLVNAFALAGPALACTRLVQAQGQTAPSPRIDAPVVDSLSIQVVTDGAHDVFISGAQAPGVRVERTRGFSGAQLNRTLRSEWGLSLFLTAQMGSETRRYLLDFGWTSEVLNNNLELLQVDVPRIDALISSHGHYDHIGGMEGFLAKHRASMREDLRLHVGGEDAFCYRHTRALNGAFTSFGMLDRRMLEAARVRPVLSEEPIVIEGMAFTTGIVPRVSIERVLPNTFVEFGQRDGAGCDVTKYANHHFTSAELSGQPAPDQHLHEHATCFHVKSRGLVVITSCGHGGIINTVRRAKQVSGVDRVYALVGGFHLAPAPEDYLNKVMAELKALDVEHVFPMHCSGQNFLEAAKREIPQALVLCTTGSRFTFGA</sequence>
<dbReference type="SUPFAM" id="SSF56281">
    <property type="entry name" value="Metallo-hydrolase/oxidoreductase"/>
    <property type="match status" value="1"/>
</dbReference>
<dbReference type="PANTHER" id="PTHR13754:SF13">
    <property type="entry name" value="METALLO-BETA-LACTAMASE SUPERFAMILY PROTEIN (AFU_ORTHOLOGUE AFUA_3G07630)"/>
    <property type="match status" value="1"/>
</dbReference>
<dbReference type="InterPro" id="IPR041712">
    <property type="entry name" value="DHPS-like_MBL-fold"/>
</dbReference>
<dbReference type="PANTHER" id="PTHR13754">
    <property type="entry name" value="METALLO-BETA-LACTAMASE SUPERFAMILY PROTEIN"/>
    <property type="match status" value="1"/>
</dbReference>